<dbReference type="GO" id="GO:0046464">
    <property type="term" value="P:acylglycerol catabolic process"/>
    <property type="evidence" value="ECO:0007669"/>
    <property type="project" value="TreeGrafter"/>
</dbReference>
<dbReference type="RefSeq" id="WP_231116362.1">
    <property type="nucleotide sequence ID" value="NZ_SGXD01000003.1"/>
</dbReference>
<evidence type="ECO:0000313" key="2">
    <source>
        <dbReference type="EMBL" id="RZS87219.1"/>
    </source>
</evidence>
<dbReference type="AlphaFoldDB" id="A0A4Q7NPM0"/>
<name>A0A4Q7NPM0_9ACTN</name>
<dbReference type="GO" id="GO:0016020">
    <property type="term" value="C:membrane"/>
    <property type="evidence" value="ECO:0007669"/>
    <property type="project" value="TreeGrafter"/>
</dbReference>
<dbReference type="GO" id="GO:0047372">
    <property type="term" value="F:monoacylglycerol lipase activity"/>
    <property type="evidence" value="ECO:0007669"/>
    <property type="project" value="TreeGrafter"/>
</dbReference>
<dbReference type="PRINTS" id="PR00412">
    <property type="entry name" value="EPOXHYDRLASE"/>
</dbReference>
<dbReference type="Proteomes" id="UP000293638">
    <property type="component" value="Unassembled WGS sequence"/>
</dbReference>
<reference evidence="2 3" key="1">
    <citation type="submission" date="2019-02" db="EMBL/GenBank/DDBJ databases">
        <title>Genomic Encyclopedia of Type Strains, Phase IV (KMG-IV): sequencing the most valuable type-strain genomes for metagenomic binning, comparative biology and taxonomic classification.</title>
        <authorList>
            <person name="Goeker M."/>
        </authorList>
    </citation>
    <scope>NUCLEOTIDE SEQUENCE [LARGE SCALE GENOMIC DNA]</scope>
    <source>
        <strain evidence="2 3">DSM 45622</strain>
    </source>
</reference>
<dbReference type="PRINTS" id="PR00111">
    <property type="entry name" value="ABHYDROLASE"/>
</dbReference>
<keyword evidence="3" id="KW-1185">Reference proteome</keyword>
<dbReference type="InterPro" id="IPR050266">
    <property type="entry name" value="AB_hydrolase_sf"/>
</dbReference>
<accession>A0A4Q7NPM0</accession>
<sequence>MEQRSVRRGERVTDLSVPLADGARLAALDARPEGAARATALLVPGFTGSKEDFLPLLPLLADAGVRVVAVDQRGQHESHHDDAPDAYTVPRLAADVVEVLDVLGGRAHLLGHSFGGLVAQAAAAAVPERLASLVLLCSGPAALPEGRRSRDARLLLDRLPGLDLEHAWQARRELDPRPEQAPEVEDFLRRRWTSTDREHYLVVARTLLEHADGVDGLARALQDAHVPVLVAHGVDDNAWPAEQQADMARRLGAAYAVVPDAAHSPAYEAPAATAELLLGHWGLLP</sequence>
<evidence type="ECO:0000313" key="3">
    <source>
        <dbReference type="Proteomes" id="UP000293638"/>
    </source>
</evidence>
<proteinExistence type="predicted"/>
<dbReference type="SUPFAM" id="SSF53474">
    <property type="entry name" value="alpha/beta-Hydrolases"/>
    <property type="match status" value="1"/>
</dbReference>
<protein>
    <submittedName>
        <fullName evidence="2">Pimeloyl-ACP methyl ester carboxylesterase</fullName>
    </submittedName>
</protein>
<dbReference type="EMBL" id="SGXD01000003">
    <property type="protein sequence ID" value="RZS87219.1"/>
    <property type="molecule type" value="Genomic_DNA"/>
</dbReference>
<dbReference type="PANTHER" id="PTHR43798">
    <property type="entry name" value="MONOACYLGLYCEROL LIPASE"/>
    <property type="match status" value="1"/>
</dbReference>
<feature type="domain" description="AB hydrolase-1" evidence="1">
    <location>
        <begin position="41"/>
        <end position="275"/>
    </location>
</feature>
<dbReference type="Pfam" id="PF12697">
    <property type="entry name" value="Abhydrolase_6"/>
    <property type="match status" value="1"/>
</dbReference>
<organism evidence="2 3">
    <name type="scientific">Motilibacter rhizosphaerae</name>
    <dbReference type="NCBI Taxonomy" id="598652"/>
    <lineage>
        <taxon>Bacteria</taxon>
        <taxon>Bacillati</taxon>
        <taxon>Actinomycetota</taxon>
        <taxon>Actinomycetes</taxon>
        <taxon>Motilibacterales</taxon>
        <taxon>Motilibacteraceae</taxon>
        <taxon>Motilibacter</taxon>
    </lineage>
</organism>
<dbReference type="Gene3D" id="3.40.50.1820">
    <property type="entry name" value="alpha/beta hydrolase"/>
    <property type="match status" value="1"/>
</dbReference>
<dbReference type="InterPro" id="IPR000073">
    <property type="entry name" value="AB_hydrolase_1"/>
</dbReference>
<dbReference type="InterPro" id="IPR000639">
    <property type="entry name" value="Epox_hydrolase-like"/>
</dbReference>
<evidence type="ECO:0000259" key="1">
    <source>
        <dbReference type="Pfam" id="PF12697"/>
    </source>
</evidence>
<dbReference type="PANTHER" id="PTHR43798:SF33">
    <property type="entry name" value="HYDROLASE, PUTATIVE (AFU_ORTHOLOGUE AFUA_2G14860)-RELATED"/>
    <property type="match status" value="1"/>
</dbReference>
<dbReference type="InterPro" id="IPR029058">
    <property type="entry name" value="AB_hydrolase_fold"/>
</dbReference>
<comment type="caution">
    <text evidence="2">The sequence shown here is derived from an EMBL/GenBank/DDBJ whole genome shotgun (WGS) entry which is preliminary data.</text>
</comment>
<gene>
    <name evidence="2" type="ORF">EV189_2643</name>
</gene>